<protein>
    <submittedName>
        <fullName evidence="2">DNA-directed RNA polymerase subunit beta</fullName>
    </submittedName>
</protein>
<keyword evidence="2" id="KW-0240">DNA-directed RNA polymerase</keyword>
<dbReference type="Pfam" id="PF11772">
    <property type="entry name" value="EpuA"/>
    <property type="match status" value="1"/>
</dbReference>
<proteinExistence type="predicted"/>
<evidence type="ECO:0000313" key="3">
    <source>
        <dbReference type="Proteomes" id="UP000769780"/>
    </source>
</evidence>
<accession>A0ABS7K538</accession>
<gene>
    <name evidence="2" type="ORF">H0185_11280</name>
</gene>
<reference evidence="2 3" key="1">
    <citation type="submission" date="2020-07" db="EMBL/GenBank/DDBJ databases">
        <title>Fungal Genomes of the International Space Station.</title>
        <authorList>
            <person name="Seuylemezian A."/>
            <person name="Singh N.K."/>
            <person name="Wood J."/>
            <person name="Venkateswaran K."/>
        </authorList>
    </citation>
    <scope>NUCLEOTIDE SEQUENCE [LARGE SCALE GENOMIC DNA]</scope>
    <source>
        <strain evidence="2 3">PL-B2</strain>
    </source>
</reference>
<dbReference type="RefSeq" id="WP_221873594.1">
    <property type="nucleotide sequence ID" value="NZ_JACWFH010000012.1"/>
</dbReference>
<dbReference type="EMBL" id="JACWFH010000012">
    <property type="protein sequence ID" value="MBY0097376.1"/>
    <property type="molecule type" value="Genomic_DNA"/>
</dbReference>
<name>A0ABS7K538_9BACI</name>
<dbReference type="GO" id="GO:0000428">
    <property type="term" value="C:DNA-directed RNA polymerase complex"/>
    <property type="evidence" value="ECO:0007669"/>
    <property type="project" value="UniProtKB-KW"/>
</dbReference>
<evidence type="ECO:0000256" key="1">
    <source>
        <dbReference type="SAM" id="Phobius"/>
    </source>
</evidence>
<dbReference type="InterPro" id="IPR024596">
    <property type="entry name" value="RNApol_su_b/EpuA"/>
</dbReference>
<sequence length="88" mass="10019">MAMDGKQAVLTREQVKKEKVKGQQQEREKIRVRVRLIPIWLRLLMVIALFALSIVVGAIVGYGVLGNGDPMDVFEKSTWTHVMDLIQK</sequence>
<feature type="transmembrane region" description="Helical" evidence="1">
    <location>
        <begin position="39"/>
        <end position="65"/>
    </location>
</feature>
<keyword evidence="1" id="KW-0812">Transmembrane</keyword>
<organism evidence="2 3">
    <name type="scientific">Mesobacillus maritimus</name>
    <dbReference type="NCBI Taxonomy" id="1643336"/>
    <lineage>
        <taxon>Bacteria</taxon>
        <taxon>Bacillati</taxon>
        <taxon>Bacillota</taxon>
        <taxon>Bacilli</taxon>
        <taxon>Bacillales</taxon>
        <taxon>Bacillaceae</taxon>
        <taxon>Mesobacillus</taxon>
    </lineage>
</organism>
<keyword evidence="2" id="KW-0804">Transcription</keyword>
<keyword evidence="1" id="KW-0472">Membrane</keyword>
<keyword evidence="1" id="KW-1133">Transmembrane helix</keyword>
<evidence type="ECO:0000313" key="2">
    <source>
        <dbReference type="EMBL" id="MBY0097376.1"/>
    </source>
</evidence>
<dbReference type="Proteomes" id="UP000769780">
    <property type="component" value="Unassembled WGS sequence"/>
</dbReference>
<comment type="caution">
    <text evidence="2">The sequence shown here is derived from an EMBL/GenBank/DDBJ whole genome shotgun (WGS) entry which is preliminary data.</text>
</comment>
<keyword evidence="3" id="KW-1185">Reference proteome</keyword>